<evidence type="ECO:0000313" key="2">
    <source>
        <dbReference type="EMBL" id="NNT72464.1"/>
    </source>
</evidence>
<feature type="signal peptide" evidence="1">
    <location>
        <begin position="1"/>
        <end position="21"/>
    </location>
</feature>
<dbReference type="EMBL" id="JABEVX010000005">
    <property type="protein sequence ID" value="NNT72464.1"/>
    <property type="molecule type" value="Genomic_DNA"/>
</dbReference>
<accession>A0A7Y3R9K2</accession>
<dbReference type="AlphaFoldDB" id="A0A7Y3R9K2"/>
<organism evidence="2 3">
    <name type="scientific">Flavobacterium rivulicola</name>
    <dbReference type="NCBI Taxonomy" id="2732161"/>
    <lineage>
        <taxon>Bacteria</taxon>
        <taxon>Pseudomonadati</taxon>
        <taxon>Bacteroidota</taxon>
        <taxon>Flavobacteriia</taxon>
        <taxon>Flavobacteriales</taxon>
        <taxon>Flavobacteriaceae</taxon>
        <taxon>Flavobacterium</taxon>
    </lineage>
</organism>
<proteinExistence type="predicted"/>
<comment type="caution">
    <text evidence="2">The sequence shown here is derived from an EMBL/GenBank/DDBJ whole genome shotgun (WGS) entry which is preliminary data.</text>
</comment>
<feature type="chain" id="PRO_5031391689" evidence="1">
    <location>
        <begin position="22"/>
        <end position="472"/>
    </location>
</feature>
<sequence>MKKVFSLFMAALVLWSCDNNFEEINTSPNNSQTTDPNLLLSSAMITTQNTLYNAQIGGDMGTCWAQQWSKVQYNSEERYTPRRAVMNSVWTNLYASAIAECKAAYELAGTSGNTNLQAISLVLEANNFQILTDVFGPVPFNEAVVPGNTKPVHDTEEVVYDGILGLLDQAETLFATGSGEFTSTADFIYQGDVTKWRKFCASLKLKALMRISGKRDVSAQVSALVSSGLLMSSNDDSAQLAYTSAQPDANPIYETIVFGNRAEYKVSSVLVDKLNQLNDPRLSKFAQVNDVGAYVGNVPGVENPGNYNGFSSPGEDYLSPTLPGVLLSYAQVEFYLAEAALTGIISGGLTAADTHYRNGIAANMDFNGVSATQVTNYLSQPTLDFTTVAAGKEKIGLQMWFGLYGQGIEAWTEWRRTGQPALSPVVDAQISVIPKRFYYSTDSQNFNQTNYQAAVALLDNGDTMLSKVWWMN</sequence>
<dbReference type="InterPro" id="IPR011990">
    <property type="entry name" value="TPR-like_helical_dom_sf"/>
</dbReference>
<dbReference type="Proteomes" id="UP000536509">
    <property type="component" value="Unassembled WGS sequence"/>
</dbReference>
<keyword evidence="1" id="KW-0732">Signal</keyword>
<reference evidence="2 3" key="1">
    <citation type="submission" date="2020-05" db="EMBL/GenBank/DDBJ databases">
        <title>Draft genome of Flavobacterium sp. IMCC34852.</title>
        <authorList>
            <person name="Song J."/>
            <person name="Cho J.-C."/>
        </authorList>
    </citation>
    <scope>NUCLEOTIDE SEQUENCE [LARGE SCALE GENOMIC DNA]</scope>
    <source>
        <strain evidence="2 3">IMCC34852</strain>
    </source>
</reference>
<gene>
    <name evidence="2" type="ORF">HKT18_09580</name>
</gene>
<dbReference type="SUPFAM" id="SSF48452">
    <property type="entry name" value="TPR-like"/>
    <property type="match status" value="1"/>
</dbReference>
<dbReference type="InterPro" id="IPR041662">
    <property type="entry name" value="SusD-like_2"/>
</dbReference>
<evidence type="ECO:0000313" key="3">
    <source>
        <dbReference type="Proteomes" id="UP000536509"/>
    </source>
</evidence>
<keyword evidence="2" id="KW-0449">Lipoprotein</keyword>
<dbReference type="Pfam" id="PF12771">
    <property type="entry name" value="SusD-like_2"/>
    <property type="match status" value="1"/>
</dbReference>
<protein>
    <submittedName>
        <fullName evidence="2">SusD/RagB family nutrient-binding outer membrane lipoprotein</fullName>
    </submittedName>
</protein>
<dbReference type="Gene3D" id="1.25.40.390">
    <property type="match status" value="1"/>
</dbReference>
<name>A0A7Y3R9K2_9FLAO</name>
<dbReference type="RefSeq" id="WP_171222643.1">
    <property type="nucleotide sequence ID" value="NZ_CP121446.1"/>
</dbReference>
<keyword evidence="3" id="KW-1185">Reference proteome</keyword>
<evidence type="ECO:0000256" key="1">
    <source>
        <dbReference type="SAM" id="SignalP"/>
    </source>
</evidence>